<organism evidence="5 6">
    <name type="scientific">Streptomyces africanus</name>
    <dbReference type="NCBI Taxonomy" id="231024"/>
    <lineage>
        <taxon>Bacteria</taxon>
        <taxon>Bacillati</taxon>
        <taxon>Actinomycetota</taxon>
        <taxon>Actinomycetes</taxon>
        <taxon>Kitasatosporales</taxon>
        <taxon>Streptomycetaceae</taxon>
        <taxon>Streptomyces</taxon>
    </lineage>
</organism>
<evidence type="ECO:0000256" key="2">
    <source>
        <dbReference type="SAM" id="MobiDB-lite"/>
    </source>
</evidence>
<evidence type="ECO:0000259" key="3">
    <source>
        <dbReference type="SMART" id="SM00065"/>
    </source>
</evidence>
<dbReference type="SUPFAM" id="SSF81606">
    <property type="entry name" value="PP2C-like"/>
    <property type="match status" value="1"/>
</dbReference>
<dbReference type="InterPro" id="IPR036457">
    <property type="entry name" value="PPM-type-like_dom_sf"/>
</dbReference>
<dbReference type="Gene3D" id="3.30.450.40">
    <property type="match status" value="2"/>
</dbReference>
<dbReference type="InterPro" id="IPR001932">
    <property type="entry name" value="PPM-type_phosphatase-like_dom"/>
</dbReference>
<evidence type="ECO:0000313" key="5">
    <source>
        <dbReference type="EMBL" id="MDQ0746783.1"/>
    </source>
</evidence>
<dbReference type="InterPro" id="IPR029016">
    <property type="entry name" value="GAF-like_dom_sf"/>
</dbReference>
<keyword evidence="1" id="KW-0378">Hydrolase</keyword>
<dbReference type="SMART" id="SM00331">
    <property type="entry name" value="PP2C_SIG"/>
    <property type="match status" value="1"/>
</dbReference>
<feature type="region of interest" description="Disordered" evidence="2">
    <location>
        <begin position="469"/>
        <end position="493"/>
    </location>
</feature>
<accession>A0ABU0QHC2</accession>
<dbReference type="RefSeq" id="WP_307173792.1">
    <property type="nucleotide sequence ID" value="NZ_JAUSYP010000001.1"/>
</dbReference>
<keyword evidence="6" id="KW-1185">Reference proteome</keyword>
<evidence type="ECO:0000256" key="1">
    <source>
        <dbReference type="ARBA" id="ARBA00022801"/>
    </source>
</evidence>
<dbReference type="InterPro" id="IPR052016">
    <property type="entry name" value="Bact_Sigma-Reg"/>
</dbReference>
<sequence>MVRSGEEPKPAGRATDGTGPVRSRERFLQGEQVDTGVRTSILNSWRRSLSLGLSPDQTDLPYREDFDPGGRIVRAAVPVLDRLQDSFSGSQVNISVADANGTVLLRRFGDPSMARNLPAIQRVPGFVFAEQVAGTNGIGLALAERQLIRVYGAEHFAERSQGNACVAMPVRDPLSGRIEGVLCFGYPRSFEQPALGAAIRRAAENIERRLLGQSSAHERALLRTYLATGGGAGLYSGVALDAVADEFPPGDQAVLREKAAELISRGQRAAIDVTLPGGRRVTLVSRPMTSASGVRGFAVEAVLPGASVGESLVLPHQADELPDLAAFAAAPRPARPSITLPSGYLAAASAPAVTPEGDRVPAGHGETGRAAGGRGAPDGGGGAAGRGVAGGGAGAAHGGRDVVDGGADGADGGWDVVDGGRGVADGGRDAARGDTGGADGGGGVAGGGADVAGGGGGVVDGGRGVADGGRDAARGAGRGVVDGGTDAGEAGRGVVDGGGDALYGGRATVDDRTGSPFPARGLVMVGEPHVGAYALAARRRLELLSEASARIGTTLDVRRTAEELAETAVPRLADFVTIDLPEAVLRGEESADPLADLRRTVLHGVREGLPFTQPGRRIDFGPTAPQLRCLTTGEAVLEPDLKAAAGWLAQDPEHTARLLAHVQSLIAVPLLARGVVLGIASFYRAGSAFGDDDRSLAQELAARAALSIDNARRYTHERAMVLALQRRLLPHGLPDQDAVEVAHRYLPAESDVGGDWYDVIPLSGTRIGLLVGDVVGHGMLSAATMGRLRTAARSFAELDFSPDEVLTHLDNLVGRLDREDPDGKGAGVIGATCLYAVYDPTEQRCLMARAGHPPPALVHPDGTVSYPDLPAGPPLGLGGLPFDTVEIDVPEGSQLVLYTDGLIEDRHRDVDVVLEQLRVALAHPERAPEQTCQAVLDTVAPAHPHDDIALLVARVHALDPGRIAAWELPADPSVVAEVRASAMRRMADWGLDETAFAAELILSELITNAIRHGAGPIRVRLLYGRTLICEVSDVSNTAPHLRRAASTDEGGRGLFLVAQLSQSWGTRYLPEGKVIWAECGLDAA</sequence>
<dbReference type="PANTHER" id="PTHR43156">
    <property type="entry name" value="STAGE II SPORULATION PROTEIN E-RELATED"/>
    <property type="match status" value="1"/>
</dbReference>
<dbReference type="CDD" id="cd16936">
    <property type="entry name" value="HATPase_RsbW-like"/>
    <property type="match status" value="1"/>
</dbReference>
<comment type="caution">
    <text evidence="5">The sequence shown here is derived from an EMBL/GenBank/DDBJ whole genome shotgun (WGS) entry which is preliminary data.</text>
</comment>
<dbReference type="SMART" id="SM00065">
    <property type="entry name" value="GAF"/>
    <property type="match status" value="1"/>
</dbReference>
<feature type="region of interest" description="Disordered" evidence="2">
    <location>
        <begin position="351"/>
        <end position="442"/>
    </location>
</feature>
<dbReference type="SUPFAM" id="SSF55781">
    <property type="entry name" value="GAF domain-like"/>
    <property type="match status" value="2"/>
</dbReference>
<feature type="compositionally biased region" description="Gly residues" evidence="2">
    <location>
        <begin position="370"/>
        <end position="397"/>
    </location>
</feature>
<dbReference type="SUPFAM" id="SSF55874">
    <property type="entry name" value="ATPase domain of HSP90 chaperone/DNA topoisomerase II/histidine kinase"/>
    <property type="match status" value="1"/>
</dbReference>
<reference evidence="5 6" key="1">
    <citation type="submission" date="2023-07" db="EMBL/GenBank/DDBJ databases">
        <title>Comparative genomics of wheat-associated soil bacteria to identify genetic determinants of phenazine resistance.</title>
        <authorList>
            <person name="Mouncey N."/>
        </authorList>
    </citation>
    <scope>NUCLEOTIDE SEQUENCE [LARGE SCALE GENOMIC DNA]</scope>
    <source>
        <strain evidence="5 6">B3I12</strain>
    </source>
</reference>
<dbReference type="Pfam" id="PF07228">
    <property type="entry name" value="SpoIIE"/>
    <property type="match status" value="1"/>
</dbReference>
<evidence type="ECO:0000313" key="6">
    <source>
        <dbReference type="Proteomes" id="UP001232755"/>
    </source>
</evidence>
<feature type="compositionally biased region" description="Basic and acidic residues" evidence="2">
    <location>
        <begin position="1"/>
        <end position="10"/>
    </location>
</feature>
<feature type="region of interest" description="Disordered" evidence="2">
    <location>
        <begin position="1"/>
        <end position="30"/>
    </location>
</feature>
<feature type="domain" description="PPM-type phosphatase" evidence="4">
    <location>
        <begin position="736"/>
        <end position="955"/>
    </location>
</feature>
<dbReference type="InterPro" id="IPR036890">
    <property type="entry name" value="HATPase_C_sf"/>
</dbReference>
<dbReference type="InterPro" id="IPR003594">
    <property type="entry name" value="HATPase_dom"/>
</dbReference>
<gene>
    <name evidence="5" type="ORF">QF034_001014</name>
</gene>
<dbReference type="PANTHER" id="PTHR43156:SF2">
    <property type="entry name" value="STAGE II SPORULATION PROTEIN E"/>
    <property type="match status" value="1"/>
</dbReference>
<evidence type="ECO:0000259" key="4">
    <source>
        <dbReference type="SMART" id="SM00331"/>
    </source>
</evidence>
<feature type="domain" description="GAF" evidence="3">
    <location>
        <begin position="539"/>
        <end position="718"/>
    </location>
</feature>
<dbReference type="Gene3D" id="3.60.40.10">
    <property type="entry name" value="PPM-type phosphatase domain"/>
    <property type="match status" value="1"/>
</dbReference>
<feature type="compositionally biased region" description="Gly residues" evidence="2">
    <location>
        <begin position="476"/>
        <end position="493"/>
    </location>
</feature>
<dbReference type="InterPro" id="IPR003018">
    <property type="entry name" value="GAF"/>
</dbReference>
<name>A0ABU0QHC2_9ACTN</name>
<protein>
    <submittedName>
        <fullName evidence="5">Serine phosphatase RsbU (Regulator of sigma subunit)/anti-sigma regulatory factor (Ser/Thr protein kinase)</fullName>
    </submittedName>
</protein>
<dbReference type="EMBL" id="JAUSYP010000001">
    <property type="protein sequence ID" value="MDQ0746783.1"/>
    <property type="molecule type" value="Genomic_DNA"/>
</dbReference>
<dbReference type="Pfam" id="PF13581">
    <property type="entry name" value="HATPase_c_2"/>
    <property type="match status" value="1"/>
</dbReference>
<dbReference type="Gene3D" id="3.30.565.10">
    <property type="entry name" value="Histidine kinase-like ATPase, C-terminal domain"/>
    <property type="match status" value="1"/>
</dbReference>
<proteinExistence type="predicted"/>
<dbReference type="Pfam" id="PF01590">
    <property type="entry name" value="GAF"/>
    <property type="match status" value="2"/>
</dbReference>
<dbReference type="Proteomes" id="UP001232755">
    <property type="component" value="Unassembled WGS sequence"/>
</dbReference>